<dbReference type="AlphaFoldDB" id="A0A1E8FGF4"/>
<dbReference type="EMBL" id="MJIC01000010">
    <property type="protein sequence ID" value="OFI35037.1"/>
    <property type="molecule type" value="Genomic_DNA"/>
</dbReference>
<dbReference type="OrthoDB" id="9794138at2"/>
<dbReference type="InterPro" id="IPR057326">
    <property type="entry name" value="KR_dom"/>
</dbReference>
<protein>
    <submittedName>
        <fullName evidence="4">3-hydroxy-2-methylbutyryl-CoA dehydrogenase</fullName>
    </submittedName>
</protein>
<dbReference type="SUPFAM" id="SSF51735">
    <property type="entry name" value="NAD(P)-binding Rossmann-fold domains"/>
    <property type="match status" value="1"/>
</dbReference>
<evidence type="ECO:0000256" key="2">
    <source>
        <dbReference type="ARBA" id="ARBA00023002"/>
    </source>
</evidence>
<evidence type="ECO:0000259" key="3">
    <source>
        <dbReference type="SMART" id="SM00822"/>
    </source>
</evidence>
<sequence>MHLANHTAVITGGCSGLGLAVAEAFFNAGANLVLIDLNATAGTEKQAIFGNERALFVQADVTSEQAIAQAFDSAVAKFGQVHFCVNCAGVAPAERLLNRDGSPASLAKFNQTLAINLSGTFNVARLAAAKMALNAPDPATSERGVIINTASIAGYEGQIGQTAYAASKAGIIGLTLPMARDLAALGIRVNSVAPGVMGTPLLTAMPQEVQDALGATVPFPKRLGLPAEFASLVMHICENSYINGETLRLDGALRMPPR</sequence>
<dbReference type="RefSeq" id="WP_070175955.1">
    <property type="nucleotide sequence ID" value="NZ_BMJR01000001.1"/>
</dbReference>
<dbReference type="SMART" id="SM00822">
    <property type="entry name" value="PKS_KR"/>
    <property type="match status" value="1"/>
</dbReference>
<dbReference type="PRINTS" id="PR00081">
    <property type="entry name" value="GDHRDH"/>
</dbReference>
<name>A0A1E8FGF4_9ALTE</name>
<dbReference type="STRING" id="1856405.BFC17_15900"/>
<reference evidence="4 5" key="1">
    <citation type="submission" date="2016-09" db="EMBL/GenBank/DDBJ databases">
        <title>Alteromonas lipolytica, a new species isolated from sea water.</title>
        <authorList>
            <person name="Wu Y.-H."/>
            <person name="Cheng H."/>
            <person name="Xu X.-W."/>
        </authorList>
    </citation>
    <scope>NUCLEOTIDE SEQUENCE [LARGE SCALE GENOMIC DNA]</scope>
    <source>
        <strain evidence="4 5">JW12</strain>
    </source>
</reference>
<evidence type="ECO:0000313" key="5">
    <source>
        <dbReference type="Proteomes" id="UP000176037"/>
    </source>
</evidence>
<keyword evidence="2" id="KW-0560">Oxidoreductase</keyword>
<dbReference type="InterPro" id="IPR036291">
    <property type="entry name" value="NAD(P)-bd_dom_sf"/>
</dbReference>
<feature type="domain" description="Ketoreductase" evidence="3">
    <location>
        <begin position="6"/>
        <end position="197"/>
    </location>
</feature>
<dbReference type="Gene3D" id="3.40.50.720">
    <property type="entry name" value="NAD(P)-binding Rossmann-like Domain"/>
    <property type="match status" value="1"/>
</dbReference>
<accession>A0A1E8FGF4</accession>
<dbReference type="PRINTS" id="PR00080">
    <property type="entry name" value="SDRFAMILY"/>
</dbReference>
<dbReference type="Pfam" id="PF13561">
    <property type="entry name" value="adh_short_C2"/>
    <property type="match status" value="1"/>
</dbReference>
<dbReference type="Proteomes" id="UP000176037">
    <property type="component" value="Unassembled WGS sequence"/>
</dbReference>
<keyword evidence="5" id="KW-1185">Reference proteome</keyword>
<evidence type="ECO:0000313" key="4">
    <source>
        <dbReference type="EMBL" id="OFI35037.1"/>
    </source>
</evidence>
<evidence type="ECO:0000256" key="1">
    <source>
        <dbReference type="ARBA" id="ARBA00006484"/>
    </source>
</evidence>
<comment type="similarity">
    <text evidence="1">Belongs to the short-chain dehydrogenases/reductases (SDR) family.</text>
</comment>
<organism evidence="4 5">
    <name type="scientific">Alteromonas lipolytica</name>
    <dbReference type="NCBI Taxonomy" id="1856405"/>
    <lineage>
        <taxon>Bacteria</taxon>
        <taxon>Pseudomonadati</taxon>
        <taxon>Pseudomonadota</taxon>
        <taxon>Gammaproteobacteria</taxon>
        <taxon>Alteromonadales</taxon>
        <taxon>Alteromonadaceae</taxon>
        <taxon>Alteromonas/Salinimonas group</taxon>
        <taxon>Alteromonas</taxon>
    </lineage>
</organism>
<dbReference type="FunFam" id="3.40.50.720:FF:000173">
    <property type="entry name" value="3-oxoacyl-[acyl-carrier protein] reductase"/>
    <property type="match status" value="1"/>
</dbReference>
<gene>
    <name evidence="4" type="ORF">BFC17_15900</name>
</gene>
<proteinExistence type="inferred from homology"/>
<dbReference type="GO" id="GO:0016491">
    <property type="term" value="F:oxidoreductase activity"/>
    <property type="evidence" value="ECO:0007669"/>
    <property type="project" value="UniProtKB-KW"/>
</dbReference>
<comment type="caution">
    <text evidence="4">The sequence shown here is derived from an EMBL/GenBank/DDBJ whole genome shotgun (WGS) entry which is preliminary data.</text>
</comment>
<dbReference type="PROSITE" id="PS00061">
    <property type="entry name" value="ADH_SHORT"/>
    <property type="match status" value="1"/>
</dbReference>
<dbReference type="InterPro" id="IPR020904">
    <property type="entry name" value="Sc_DH/Rdtase_CS"/>
</dbReference>
<dbReference type="InterPro" id="IPR002347">
    <property type="entry name" value="SDR_fam"/>
</dbReference>
<dbReference type="PANTHER" id="PTHR43658">
    <property type="entry name" value="SHORT-CHAIN DEHYDROGENASE/REDUCTASE"/>
    <property type="match status" value="1"/>
</dbReference>
<dbReference type="PANTHER" id="PTHR43658:SF8">
    <property type="entry name" value="17-BETA-HYDROXYSTEROID DEHYDROGENASE 14-RELATED"/>
    <property type="match status" value="1"/>
</dbReference>